<protein>
    <submittedName>
        <fullName evidence="1">Uncharacterized protein</fullName>
    </submittedName>
</protein>
<sequence>MVADQYCVIIILTKIDHLIIRSMLKKGAKLFSLAAEANINYAGLF</sequence>
<dbReference type="Proteomes" id="UP000254893">
    <property type="component" value="Unassembled WGS sequence"/>
</dbReference>
<proteinExistence type="predicted"/>
<dbReference type="EMBL" id="UGYW01000002">
    <property type="protein sequence ID" value="SUJ24879.1"/>
    <property type="molecule type" value="Genomic_DNA"/>
</dbReference>
<gene>
    <name evidence="1" type="ORF">NCTC11388_03712</name>
</gene>
<reference evidence="1 2" key="1">
    <citation type="submission" date="2018-06" db="EMBL/GenBank/DDBJ databases">
        <authorList>
            <consortium name="Pathogen Informatics"/>
            <person name="Doyle S."/>
        </authorList>
    </citation>
    <scope>NUCLEOTIDE SEQUENCE [LARGE SCALE GENOMIC DNA]</scope>
    <source>
        <strain evidence="1 2">NCTC11388</strain>
    </source>
</reference>
<accession>A0A380CNC7</accession>
<evidence type="ECO:0000313" key="2">
    <source>
        <dbReference type="Proteomes" id="UP000254893"/>
    </source>
</evidence>
<evidence type="ECO:0000313" key="1">
    <source>
        <dbReference type="EMBL" id="SUJ24879.1"/>
    </source>
</evidence>
<dbReference type="AlphaFoldDB" id="A0A380CNC7"/>
<organism evidence="1 2">
    <name type="scientific">Sphingobacterium spiritivorum</name>
    <name type="common">Flavobacterium spiritivorum</name>
    <dbReference type="NCBI Taxonomy" id="258"/>
    <lineage>
        <taxon>Bacteria</taxon>
        <taxon>Pseudomonadati</taxon>
        <taxon>Bacteroidota</taxon>
        <taxon>Sphingobacteriia</taxon>
        <taxon>Sphingobacteriales</taxon>
        <taxon>Sphingobacteriaceae</taxon>
        <taxon>Sphingobacterium</taxon>
    </lineage>
</organism>
<name>A0A380CNC7_SPHSI</name>